<keyword evidence="1" id="KW-0472">Membrane</keyword>
<sequence length="110" mass="11428">MRVTRVSVVQATTVLVVAAFLGVLGQYLGRPGYTQTRLAFFAVLGGLAVAGAAGVVYRRETVAAGGACGLLLLGLWQAVLWIYIFPVVGVLAFAIAVTATPDWTDSSAAR</sequence>
<dbReference type="KEGG" id="halx:M0R89_20560"/>
<keyword evidence="3" id="KW-1185">Reference proteome</keyword>
<dbReference type="AlphaFoldDB" id="A0A8U0I1F1"/>
<evidence type="ECO:0000313" key="2">
    <source>
        <dbReference type="EMBL" id="UPV76863.1"/>
    </source>
</evidence>
<dbReference type="Proteomes" id="UP000830729">
    <property type="component" value="Plasmid unnamed2"/>
</dbReference>
<keyword evidence="1" id="KW-1133">Transmembrane helix</keyword>
<keyword evidence="2" id="KW-0614">Plasmid</keyword>
<protein>
    <submittedName>
        <fullName evidence="2">Uncharacterized protein</fullName>
    </submittedName>
</protein>
<dbReference type="RefSeq" id="WP_248652896.1">
    <property type="nucleotide sequence ID" value="NZ_CP096661.1"/>
</dbReference>
<feature type="transmembrane region" description="Helical" evidence="1">
    <location>
        <begin position="7"/>
        <end position="27"/>
    </location>
</feature>
<dbReference type="GeneID" id="72187645"/>
<evidence type="ECO:0000256" key="1">
    <source>
        <dbReference type="SAM" id="Phobius"/>
    </source>
</evidence>
<reference evidence="2 3" key="1">
    <citation type="submission" date="2022-04" db="EMBL/GenBank/DDBJ databases">
        <title>Diverse halophilic archaea isolated from saline environments.</title>
        <authorList>
            <person name="Cui H.-L."/>
        </authorList>
    </citation>
    <scope>NUCLEOTIDE SEQUENCE [LARGE SCALE GENOMIC DNA]</scope>
    <source>
        <strain evidence="2 3">XZYJT49</strain>
        <plasmid evidence="2 3">unnamed2</plasmid>
    </source>
</reference>
<gene>
    <name evidence="2" type="ORF">M0R89_20560</name>
</gene>
<accession>A0A8U0I1F1</accession>
<feature type="transmembrane region" description="Helical" evidence="1">
    <location>
        <begin position="69"/>
        <end position="97"/>
    </location>
</feature>
<name>A0A8U0I1F1_9EURY</name>
<feature type="transmembrane region" description="Helical" evidence="1">
    <location>
        <begin position="39"/>
        <end position="57"/>
    </location>
</feature>
<proteinExistence type="predicted"/>
<keyword evidence="1" id="KW-0812">Transmembrane</keyword>
<geneLocation type="plasmid" evidence="2 3">
    <name>unnamed2</name>
</geneLocation>
<organism evidence="2 3">
    <name type="scientific">Halorussus limi</name>
    <dbReference type="NCBI Taxonomy" id="2938695"/>
    <lineage>
        <taxon>Archaea</taxon>
        <taxon>Methanobacteriati</taxon>
        <taxon>Methanobacteriota</taxon>
        <taxon>Stenosarchaea group</taxon>
        <taxon>Halobacteria</taxon>
        <taxon>Halobacteriales</taxon>
        <taxon>Haladaptataceae</taxon>
        <taxon>Halorussus</taxon>
    </lineage>
</organism>
<evidence type="ECO:0000313" key="3">
    <source>
        <dbReference type="Proteomes" id="UP000830729"/>
    </source>
</evidence>
<dbReference type="EMBL" id="CP096661">
    <property type="protein sequence ID" value="UPV76863.1"/>
    <property type="molecule type" value="Genomic_DNA"/>
</dbReference>